<proteinExistence type="predicted"/>
<accession>A0ABV0RSV0</accession>
<comment type="caution">
    <text evidence="1">The sequence shown here is derived from an EMBL/GenBank/DDBJ whole genome shotgun (WGS) entry which is preliminary data.</text>
</comment>
<reference evidence="1 2" key="1">
    <citation type="submission" date="2021-06" db="EMBL/GenBank/DDBJ databases">
        <authorList>
            <person name="Palmer J.M."/>
        </authorList>
    </citation>
    <scope>NUCLEOTIDE SEQUENCE [LARGE SCALE GENOMIC DNA]</scope>
    <source>
        <strain evidence="1 2">XC_2019</strain>
        <tissue evidence="1">Muscle</tissue>
    </source>
</reference>
<dbReference type="Proteomes" id="UP001434883">
    <property type="component" value="Unassembled WGS sequence"/>
</dbReference>
<evidence type="ECO:0000313" key="2">
    <source>
        <dbReference type="Proteomes" id="UP001434883"/>
    </source>
</evidence>
<evidence type="ECO:0000313" key="1">
    <source>
        <dbReference type="EMBL" id="MEQ2211130.1"/>
    </source>
</evidence>
<feature type="non-terminal residue" evidence="1">
    <location>
        <position position="65"/>
    </location>
</feature>
<organism evidence="1 2">
    <name type="scientific">Xenoophorus captivus</name>
    <dbReference type="NCBI Taxonomy" id="1517983"/>
    <lineage>
        <taxon>Eukaryota</taxon>
        <taxon>Metazoa</taxon>
        <taxon>Chordata</taxon>
        <taxon>Craniata</taxon>
        <taxon>Vertebrata</taxon>
        <taxon>Euteleostomi</taxon>
        <taxon>Actinopterygii</taxon>
        <taxon>Neopterygii</taxon>
        <taxon>Teleostei</taxon>
        <taxon>Neoteleostei</taxon>
        <taxon>Acanthomorphata</taxon>
        <taxon>Ovalentaria</taxon>
        <taxon>Atherinomorphae</taxon>
        <taxon>Cyprinodontiformes</taxon>
        <taxon>Goodeidae</taxon>
        <taxon>Xenoophorus</taxon>
    </lineage>
</organism>
<dbReference type="EMBL" id="JAHRIN010057709">
    <property type="protein sequence ID" value="MEQ2211130.1"/>
    <property type="molecule type" value="Genomic_DNA"/>
</dbReference>
<keyword evidence="2" id="KW-1185">Reference proteome</keyword>
<sequence>MYFTLGVEVTGTDPQVLIKVNLNKPTPQVQATSTPTVPELEDQLEGVMKVDYSTLQPLEIIQMAT</sequence>
<gene>
    <name evidence="1" type="ORF">XENOCAPTIV_027686</name>
</gene>
<protein>
    <submittedName>
        <fullName evidence="1">Uncharacterized protein</fullName>
    </submittedName>
</protein>
<name>A0ABV0RSV0_9TELE</name>